<keyword evidence="2" id="KW-1185">Reference proteome</keyword>
<dbReference type="HOGENOM" id="CLU_2329048_0_0_3"/>
<name>B7K6Z9_GLOC7</name>
<accession>B7K6Z9</accession>
<gene>
    <name evidence="1" type="ordered locus">PCC7424_4331</name>
</gene>
<organism evidence="1 2">
    <name type="scientific">Gloeothece citriformis (strain PCC 7424)</name>
    <name type="common">Cyanothece sp. (strain PCC 7424)</name>
    <dbReference type="NCBI Taxonomy" id="65393"/>
    <lineage>
        <taxon>Bacteria</taxon>
        <taxon>Bacillati</taxon>
        <taxon>Cyanobacteriota</taxon>
        <taxon>Cyanophyceae</taxon>
        <taxon>Oscillatoriophycideae</taxon>
        <taxon>Chroococcales</taxon>
        <taxon>Aphanothecaceae</taxon>
        <taxon>Gloeothece</taxon>
        <taxon>Gloeothece citriformis</taxon>
    </lineage>
</organism>
<dbReference type="AlphaFoldDB" id="B7K6Z9"/>
<sequence>MSIPPNDTAIVIYEDRPNYETGVKLLILSLEANCPQVNIHVFTPNATENFQSWINHRSATLHLKSPSKAKGWNVKPDVLLWALDQGYSQAIWMDSDMV</sequence>
<dbReference type="EMBL" id="CP001291">
    <property type="protein sequence ID" value="ACK72698.1"/>
    <property type="molecule type" value="Genomic_DNA"/>
</dbReference>
<dbReference type="STRING" id="65393.PCC7424_4331"/>
<reference evidence="2" key="1">
    <citation type="journal article" date="2011" name="MBio">
        <title>Novel metabolic attributes of the genus Cyanothece, comprising a group of unicellular nitrogen-fixing Cyanobacteria.</title>
        <authorList>
            <person name="Bandyopadhyay A."/>
            <person name="Elvitigala T."/>
            <person name="Welsh E."/>
            <person name="Stockel J."/>
            <person name="Liberton M."/>
            <person name="Min H."/>
            <person name="Sherman L.A."/>
            <person name="Pakrasi H.B."/>
        </authorList>
    </citation>
    <scope>NUCLEOTIDE SEQUENCE [LARGE SCALE GENOMIC DNA]</scope>
    <source>
        <strain evidence="2">PCC 7424</strain>
    </source>
</reference>
<dbReference type="Proteomes" id="UP000002384">
    <property type="component" value="Chromosome"/>
</dbReference>
<dbReference type="KEGG" id="cyc:PCC7424_4331"/>
<evidence type="ECO:0000313" key="2">
    <source>
        <dbReference type="Proteomes" id="UP000002384"/>
    </source>
</evidence>
<dbReference type="OrthoDB" id="581285at2"/>
<dbReference type="RefSeq" id="WP_015956283.1">
    <property type="nucleotide sequence ID" value="NC_011729.1"/>
</dbReference>
<evidence type="ECO:0008006" key="3">
    <source>
        <dbReference type="Google" id="ProtNLM"/>
    </source>
</evidence>
<dbReference type="SUPFAM" id="SSF53448">
    <property type="entry name" value="Nucleotide-diphospho-sugar transferases"/>
    <property type="match status" value="1"/>
</dbReference>
<proteinExistence type="predicted"/>
<protein>
    <recommendedName>
        <fullName evidence="3">Glycosyltransferase</fullName>
    </recommendedName>
</protein>
<dbReference type="InterPro" id="IPR029044">
    <property type="entry name" value="Nucleotide-diphossugar_trans"/>
</dbReference>
<evidence type="ECO:0000313" key="1">
    <source>
        <dbReference type="EMBL" id="ACK72698.1"/>
    </source>
</evidence>